<dbReference type="PANTHER" id="PTHR11603">
    <property type="entry name" value="AAA FAMILY ATPASE"/>
    <property type="match status" value="1"/>
</dbReference>
<proteinExistence type="predicted"/>
<sequence>MATKGGDAGGLGRNSYSYSNGTSRHRLNGSSTANYFQLSSTAPQPSGLSGARTARQMTGGGLTASATSPSTVTPTAIPPAGPSLVANVVVAKNLNMAPEAVQIQTLELLRTRRIFTATAMQAAPRPFLLVAVVAAERGFRWDGADDFTREPTDPKIGQKTAQKGARPKSAPHMTAYLNDFFSMGHWHDPEDGYPNIEDRGPYAEEEWRGEGTTDSESVVRWQGGSTRTWRRRSTAASASSLGTVTGRSDGPDTPPTFSEADIDHIAALSRAVRVDMEVLRYQLNVVAFLRMHRAVAVMGPAMGGASCVSPRATKHLEKLAQCLAPLHRLDYISPSLVALAARKTYLHRIRTVPVGHSGSCQSTVHERSMQWGSEKVAVEAILEGMSPEEVIDDVLGTVVPPV</sequence>
<protein>
    <recommendedName>
        <fullName evidence="4">Magnesium chelatase</fullName>
    </recommendedName>
</protein>
<accession>A0ABR3YHB8</accession>
<comment type="caution">
    <text evidence="2">The sequence shown here is derived from an EMBL/GenBank/DDBJ whole genome shotgun (WGS) entry which is preliminary data.</text>
</comment>
<dbReference type="Proteomes" id="UP001583186">
    <property type="component" value="Unassembled WGS sequence"/>
</dbReference>
<feature type="compositionally biased region" description="Polar residues" evidence="1">
    <location>
        <begin position="14"/>
        <end position="24"/>
    </location>
</feature>
<feature type="region of interest" description="Disordered" evidence="1">
    <location>
        <begin position="205"/>
        <end position="258"/>
    </location>
</feature>
<evidence type="ECO:0000256" key="1">
    <source>
        <dbReference type="SAM" id="MobiDB-lite"/>
    </source>
</evidence>
<keyword evidence="3" id="KW-1185">Reference proteome</keyword>
<feature type="compositionally biased region" description="Polar residues" evidence="1">
    <location>
        <begin position="36"/>
        <end position="47"/>
    </location>
</feature>
<feature type="region of interest" description="Disordered" evidence="1">
    <location>
        <begin position="36"/>
        <end position="79"/>
    </location>
</feature>
<name>A0ABR3YHB8_9PEZI</name>
<dbReference type="PANTHER" id="PTHR11603:SF132">
    <property type="entry name" value="C2H2-TYPE DOMAIN-CONTAINING PROTEIN"/>
    <property type="match status" value="1"/>
</dbReference>
<dbReference type="EMBL" id="JAWCUI010000110">
    <property type="protein sequence ID" value="KAL1887736.1"/>
    <property type="molecule type" value="Genomic_DNA"/>
</dbReference>
<dbReference type="Gene3D" id="1.10.8.80">
    <property type="entry name" value="Magnesium chelatase subunit I, C-Terminal domain"/>
    <property type="match status" value="1"/>
</dbReference>
<organism evidence="2 3">
    <name type="scientific">Sporothrix stenoceras</name>
    <dbReference type="NCBI Taxonomy" id="5173"/>
    <lineage>
        <taxon>Eukaryota</taxon>
        <taxon>Fungi</taxon>
        <taxon>Dikarya</taxon>
        <taxon>Ascomycota</taxon>
        <taxon>Pezizomycotina</taxon>
        <taxon>Sordariomycetes</taxon>
        <taxon>Sordariomycetidae</taxon>
        <taxon>Ophiostomatales</taxon>
        <taxon>Ophiostomataceae</taxon>
        <taxon>Sporothrix</taxon>
    </lineage>
</organism>
<reference evidence="2 3" key="1">
    <citation type="journal article" date="2024" name="IMA Fungus">
        <title>IMA Genome - F19 : A genome assembly and annotation guide to empower mycologists, including annotated draft genome sequences of Ceratocystis pirilliformis, Diaporthe australafricana, Fusarium ophioides, Paecilomyces lecythidis, and Sporothrix stenoceras.</title>
        <authorList>
            <person name="Aylward J."/>
            <person name="Wilson A.M."/>
            <person name="Visagie C.M."/>
            <person name="Spraker J."/>
            <person name="Barnes I."/>
            <person name="Buitendag C."/>
            <person name="Ceriani C."/>
            <person name="Del Mar Angel L."/>
            <person name="du Plessis D."/>
            <person name="Fuchs T."/>
            <person name="Gasser K."/>
            <person name="Kramer D."/>
            <person name="Li W."/>
            <person name="Munsamy K."/>
            <person name="Piso A."/>
            <person name="Price J.L."/>
            <person name="Sonnekus B."/>
            <person name="Thomas C."/>
            <person name="van der Nest A."/>
            <person name="van Dijk A."/>
            <person name="van Heerden A."/>
            <person name="van Vuuren N."/>
            <person name="Yilmaz N."/>
            <person name="Duong T.A."/>
            <person name="van der Merwe N.A."/>
            <person name="Wingfield M.J."/>
            <person name="Wingfield B.D."/>
        </authorList>
    </citation>
    <scope>NUCLEOTIDE SEQUENCE [LARGE SCALE GENOMIC DNA]</scope>
    <source>
        <strain evidence="2 3">CMW 5346</strain>
    </source>
</reference>
<evidence type="ECO:0008006" key="4">
    <source>
        <dbReference type="Google" id="ProtNLM"/>
    </source>
</evidence>
<feature type="compositionally biased region" description="Low complexity" evidence="1">
    <location>
        <begin position="234"/>
        <end position="246"/>
    </location>
</feature>
<feature type="compositionally biased region" description="Gly residues" evidence="1">
    <location>
        <begin position="1"/>
        <end position="12"/>
    </location>
</feature>
<evidence type="ECO:0000313" key="3">
    <source>
        <dbReference type="Proteomes" id="UP001583186"/>
    </source>
</evidence>
<feature type="compositionally biased region" description="Basic and acidic residues" evidence="1">
    <location>
        <begin position="144"/>
        <end position="153"/>
    </location>
</feature>
<evidence type="ECO:0000313" key="2">
    <source>
        <dbReference type="EMBL" id="KAL1887736.1"/>
    </source>
</evidence>
<dbReference type="InterPro" id="IPR052041">
    <property type="entry name" value="Nucleic_acid_metab_PIN/TRAM"/>
</dbReference>
<feature type="compositionally biased region" description="Low complexity" evidence="1">
    <location>
        <begin position="63"/>
        <end position="75"/>
    </location>
</feature>
<feature type="region of interest" description="Disordered" evidence="1">
    <location>
        <begin position="1"/>
        <end position="24"/>
    </location>
</feature>
<gene>
    <name evidence="2" type="ORF">Sste5346_010029</name>
</gene>
<feature type="region of interest" description="Disordered" evidence="1">
    <location>
        <begin position="144"/>
        <end position="169"/>
    </location>
</feature>